<dbReference type="PROSITE" id="PS51832">
    <property type="entry name" value="HD_GYP"/>
    <property type="match status" value="1"/>
</dbReference>
<dbReference type="InterPro" id="IPR029016">
    <property type="entry name" value="GAF-like_dom_sf"/>
</dbReference>
<dbReference type="EMBL" id="AP018712">
    <property type="protein sequence ID" value="BBE31583.1"/>
    <property type="molecule type" value="Genomic_DNA"/>
</dbReference>
<evidence type="ECO:0000259" key="3">
    <source>
        <dbReference type="PROSITE" id="PS51832"/>
    </source>
</evidence>
<dbReference type="SUPFAM" id="SSF53850">
    <property type="entry name" value="Periplasmic binding protein-like II"/>
    <property type="match status" value="1"/>
</dbReference>
<evidence type="ECO:0000313" key="5">
    <source>
        <dbReference type="Proteomes" id="UP000516361"/>
    </source>
</evidence>
<dbReference type="Gene3D" id="1.10.3210.10">
    <property type="entry name" value="Hypothetical protein af1432"/>
    <property type="match status" value="1"/>
</dbReference>
<sequence>MKKISIGIFILFIFIRVFSYNLNVGTYENYPISFTKDNNVKGIFSDILNFISEKEHWNINYTIKPQKNIMKELEDGNLDIAFAFGYSLERSKIFNYNTIPIISDWGEVYTNYKEDITSFKEFSNKSVGVMKSDIFYEGKNGIKNLLNGFGIKCNYIEYDTYDEIMIALSKNIIDIGIVPRIYGLMNEKKYNIKDTTLMFYPIELFFIFSKNVDNSIINTIDMYLKKMKYDSNSIYYSILDKYLQKNAKNKVPMWIYIIIISSVMIIFILFFIVYLLKKIVSKKTKKIKDQKEEIEASYEEMQAQNEQLKSNNLELENMYNEMEKSKKKLEEKYNEITSLNNILDISLKSEEFEHKRFKKLLEINSKISDFLKRENDFLLSEMLKISINVINSDYGSVYKFVGNKWIFVDAIGHDIGILKTLDLDKKYVFDVYNVEVVENIERYNTEIPKSTLEKLKKGIKKSRYTLLIPLIVNGEKIAGISFDNKEKKFTNEDIEIAKAFKTLSETILKQKKYENNFKKSYVNFANKLAMVAEAHDEITGNHIERVGILSEFIAKKMNLNEEMVIKIRNFSPLHDVGKIFIPLNILNKKGKLSDEEWNKMKKHTLYARKLLEDNEYFKVALNIALYHHEKYDGTGYPFNLIGDNIPIEAQIVSIVDVYDALRSNRPYKEAFSHEKTFQILVNGDGRTQPSHFNPEILKIFINYEKEIESIYNQIFKN</sequence>
<evidence type="ECO:0000313" key="4">
    <source>
        <dbReference type="EMBL" id="BBE31583.1"/>
    </source>
</evidence>
<dbReference type="InterPro" id="IPR001638">
    <property type="entry name" value="Solute-binding_3/MltF_N"/>
</dbReference>
<keyword evidence="2" id="KW-1133">Transmembrane helix</keyword>
<proteinExistence type="predicted"/>
<dbReference type="Gene3D" id="3.40.190.10">
    <property type="entry name" value="Periplasmic binding protein-like II"/>
    <property type="match status" value="2"/>
</dbReference>
<dbReference type="KEGG" id="ocy:OSSY52_17240"/>
<dbReference type="InParanoid" id="A0A7G1G9E6"/>
<name>A0A7G1G9E6_9BACT</name>
<dbReference type="RefSeq" id="WP_190614204.1">
    <property type="nucleotide sequence ID" value="NZ_AP018712.1"/>
</dbReference>
<dbReference type="SMART" id="SM00062">
    <property type="entry name" value="PBPb"/>
    <property type="match status" value="1"/>
</dbReference>
<evidence type="ECO:0000256" key="2">
    <source>
        <dbReference type="SAM" id="Phobius"/>
    </source>
</evidence>
<feature type="coiled-coil region" evidence="1">
    <location>
        <begin position="280"/>
        <end position="342"/>
    </location>
</feature>
<accession>A0A7G1G9E6</accession>
<dbReference type="Pfam" id="PF13487">
    <property type="entry name" value="HD_5"/>
    <property type="match status" value="1"/>
</dbReference>
<gene>
    <name evidence="4" type="ORF">OSSY52_17240</name>
</gene>
<dbReference type="PANTHER" id="PTHR45228:SF8">
    <property type="entry name" value="TWO-COMPONENT RESPONSE REGULATOR-RELATED"/>
    <property type="match status" value="1"/>
</dbReference>
<keyword evidence="2" id="KW-0812">Transmembrane</keyword>
<dbReference type="Gene3D" id="3.30.450.40">
    <property type="match status" value="1"/>
</dbReference>
<dbReference type="CDD" id="cd00077">
    <property type="entry name" value="HDc"/>
    <property type="match status" value="1"/>
</dbReference>
<dbReference type="AlphaFoldDB" id="A0A7G1G9E6"/>
<dbReference type="SMART" id="SM00471">
    <property type="entry name" value="HDc"/>
    <property type="match status" value="1"/>
</dbReference>
<organism evidence="4 5">
    <name type="scientific">Tepiditoga spiralis</name>
    <dbReference type="NCBI Taxonomy" id="2108365"/>
    <lineage>
        <taxon>Bacteria</taxon>
        <taxon>Thermotogati</taxon>
        <taxon>Thermotogota</taxon>
        <taxon>Thermotogae</taxon>
        <taxon>Petrotogales</taxon>
        <taxon>Petrotogaceae</taxon>
        <taxon>Tepiditoga</taxon>
    </lineage>
</organism>
<dbReference type="InterPro" id="IPR037522">
    <property type="entry name" value="HD_GYP_dom"/>
</dbReference>
<feature type="transmembrane region" description="Helical" evidence="2">
    <location>
        <begin position="253"/>
        <end position="276"/>
    </location>
</feature>
<dbReference type="PANTHER" id="PTHR45228">
    <property type="entry name" value="CYCLIC DI-GMP PHOSPHODIESTERASE TM_0186-RELATED"/>
    <property type="match status" value="1"/>
</dbReference>
<feature type="domain" description="HD-GYP" evidence="3">
    <location>
        <begin position="517"/>
        <end position="716"/>
    </location>
</feature>
<keyword evidence="5" id="KW-1185">Reference proteome</keyword>
<keyword evidence="1" id="KW-0175">Coiled coil</keyword>
<keyword evidence="2" id="KW-0472">Membrane</keyword>
<dbReference type="Proteomes" id="UP000516361">
    <property type="component" value="Chromosome"/>
</dbReference>
<evidence type="ECO:0000256" key="1">
    <source>
        <dbReference type="SAM" id="Coils"/>
    </source>
</evidence>
<reference evidence="4 5" key="1">
    <citation type="submission" date="2018-06" db="EMBL/GenBank/DDBJ databases">
        <title>Genome sequencing of Oceanotoga sp. sy52.</title>
        <authorList>
            <person name="Mori K."/>
        </authorList>
    </citation>
    <scope>NUCLEOTIDE SEQUENCE [LARGE SCALE GENOMIC DNA]</scope>
    <source>
        <strain evidence="5">sy52</strain>
    </source>
</reference>
<dbReference type="SUPFAM" id="SSF109604">
    <property type="entry name" value="HD-domain/PDEase-like"/>
    <property type="match status" value="1"/>
</dbReference>
<protein>
    <recommendedName>
        <fullName evidence="3">HD-GYP domain-containing protein</fullName>
    </recommendedName>
</protein>
<dbReference type="InterPro" id="IPR052020">
    <property type="entry name" value="Cyclic_di-GMP/3'3'-cGAMP_PDE"/>
</dbReference>
<dbReference type="InterPro" id="IPR003607">
    <property type="entry name" value="HD/PDEase_dom"/>
</dbReference>